<comment type="function">
    <text evidence="7">Hydrolyzes ribosome-free peptidyl-tRNAs (with 1 or more amino acids incorporated), which drop off the ribosome during protein synthesis, or as a result of ribosome stalling.</text>
</comment>
<dbReference type="GO" id="GO:0004045">
    <property type="term" value="F:peptidyl-tRNA hydrolase activity"/>
    <property type="evidence" value="ECO:0007669"/>
    <property type="project" value="UniProtKB-UniRule"/>
</dbReference>
<dbReference type="FunFam" id="3.40.50.1470:FF:000001">
    <property type="entry name" value="Peptidyl-tRNA hydrolase"/>
    <property type="match status" value="1"/>
</dbReference>
<dbReference type="AlphaFoldDB" id="A0A0C5VST9"/>
<evidence type="ECO:0000256" key="3">
    <source>
        <dbReference type="ARBA" id="ARBA00022801"/>
    </source>
</evidence>
<dbReference type="PANTHER" id="PTHR17224:SF1">
    <property type="entry name" value="PEPTIDYL-TRNA HYDROLASE"/>
    <property type="match status" value="1"/>
</dbReference>
<comment type="similarity">
    <text evidence="5 7 9">Belongs to the PTH family.</text>
</comment>
<evidence type="ECO:0000313" key="10">
    <source>
        <dbReference type="EMBL" id="AJQ96413.1"/>
    </source>
</evidence>
<sequence length="196" mass="21644">MTDSIRLIVGLGNPGPEYHHTRHNAGFDFVDFLAEQHNGRWQSDKKFFAEICRITADGQEILLLKPQTFMNRSGKSVAAVTNFFKLTLDNILVAYDELDLPPGVARLKVGGGHGGHNGMRDIITCLGNQRDFKRLRIGIGHPGHSSQVVGYVLGRAPQAESGLIELAMVEAARNLNLIIGQWHRAMTELNSFKASK</sequence>
<dbReference type="NCBIfam" id="TIGR00447">
    <property type="entry name" value="pth"/>
    <property type="match status" value="1"/>
</dbReference>
<evidence type="ECO:0000256" key="7">
    <source>
        <dbReference type="HAMAP-Rule" id="MF_00083"/>
    </source>
</evidence>
<dbReference type="Gene3D" id="3.40.50.1470">
    <property type="entry name" value="Peptidyl-tRNA hydrolase"/>
    <property type="match status" value="1"/>
</dbReference>
<dbReference type="RefSeq" id="WP_044618421.1">
    <property type="nucleotide sequence ID" value="NZ_CP007142.1"/>
</dbReference>
<evidence type="ECO:0000256" key="2">
    <source>
        <dbReference type="ARBA" id="ARBA00022555"/>
    </source>
</evidence>
<evidence type="ECO:0000313" key="11">
    <source>
        <dbReference type="Proteomes" id="UP000032266"/>
    </source>
</evidence>
<dbReference type="PANTHER" id="PTHR17224">
    <property type="entry name" value="PEPTIDYL-TRNA HYDROLASE"/>
    <property type="match status" value="1"/>
</dbReference>
<dbReference type="GO" id="GO:0005737">
    <property type="term" value="C:cytoplasm"/>
    <property type="evidence" value="ECO:0007669"/>
    <property type="project" value="UniProtKB-SubCell"/>
</dbReference>
<keyword evidence="7" id="KW-0963">Cytoplasm</keyword>
<dbReference type="GO" id="GO:0072344">
    <property type="term" value="P:rescue of stalled ribosome"/>
    <property type="evidence" value="ECO:0007669"/>
    <property type="project" value="UniProtKB-UniRule"/>
</dbReference>
<dbReference type="EC" id="3.1.1.29" evidence="1 7"/>
<dbReference type="GO" id="GO:0000049">
    <property type="term" value="F:tRNA binding"/>
    <property type="evidence" value="ECO:0007669"/>
    <property type="project" value="UniProtKB-UniRule"/>
</dbReference>
<keyword evidence="2 7" id="KW-0820">tRNA-binding</keyword>
<evidence type="ECO:0000256" key="5">
    <source>
        <dbReference type="ARBA" id="ARBA00038063"/>
    </source>
</evidence>
<feature type="site" description="Stabilizes the basic form of H active site to accept a proton" evidence="7">
    <location>
        <position position="96"/>
    </location>
</feature>
<dbReference type="KEGG" id="gsn:YC6258_04381"/>
<keyword evidence="4 7" id="KW-0694">RNA-binding</keyword>
<keyword evidence="11" id="KW-1185">Reference proteome</keyword>
<feature type="binding site" evidence="7">
    <location>
        <position position="71"/>
    </location>
    <ligand>
        <name>tRNA</name>
        <dbReference type="ChEBI" id="CHEBI:17843"/>
    </ligand>
</feature>
<evidence type="ECO:0000256" key="6">
    <source>
        <dbReference type="ARBA" id="ARBA00050038"/>
    </source>
</evidence>
<comment type="subunit">
    <text evidence="7">Monomer.</text>
</comment>
<organism evidence="10 11">
    <name type="scientific">Gynuella sunshinyii YC6258</name>
    <dbReference type="NCBI Taxonomy" id="1445510"/>
    <lineage>
        <taxon>Bacteria</taxon>
        <taxon>Pseudomonadati</taxon>
        <taxon>Pseudomonadota</taxon>
        <taxon>Gammaproteobacteria</taxon>
        <taxon>Oceanospirillales</taxon>
        <taxon>Saccharospirillaceae</taxon>
        <taxon>Gynuella</taxon>
    </lineage>
</organism>
<dbReference type="PATRIC" id="fig|1445510.3.peg.4346"/>
<comment type="subcellular location">
    <subcellularLocation>
        <location evidence="7">Cytoplasm</location>
    </subcellularLocation>
</comment>
<dbReference type="InterPro" id="IPR036416">
    <property type="entry name" value="Pept_tRNA_hydro_sf"/>
</dbReference>
<evidence type="ECO:0000256" key="9">
    <source>
        <dbReference type="RuleBase" id="RU004320"/>
    </source>
</evidence>
<dbReference type="PROSITE" id="PS01196">
    <property type="entry name" value="PEPT_TRNA_HYDROL_2"/>
    <property type="match status" value="1"/>
</dbReference>
<dbReference type="PROSITE" id="PS01195">
    <property type="entry name" value="PEPT_TRNA_HYDROL_1"/>
    <property type="match status" value="1"/>
</dbReference>
<comment type="catalytic activity">
    <reaction evidence="7 8">
        <text>an N-acyl-L-alpha-aminoacyl-tRNA + H2O = an N-acyl-L-amino acid + a tRNA + H(+)</text>
        <dbReference type="Rhea" id="RHEA:54448"/>
        <dbReference type="Rhea" id="RHEA-COMP:10123"/>
        <dbReference type="Rhea" id="RHEA-COMP:13883"/>
        <dbReference type="ChEBI" id="CHEBI:15377"/>
        <dbReference type="ChEBI" id="CHEBI:15378"/>
        <dbReference type="ChEBI" id="CHEBI:59874"/>
        <dbReference type="ChEBI" id="CHEBI:78442"/>
        <dbReference type="ChEBI" id="CHEBI:138191"/>
        <dbReference type="EC" id="3.1.1.29"/>
    </reaction>
</comment>
<name>A0A0C5VST9_9GAMM</name>
<reference evidence="10 11" key="1">
    <citation type="submission" date="2014-01" db="EMBL/GenBank/DDBJ databases">
        <title>Full genme sequencing of cellulolytic bacterium Gynuella sunshinyii YC6258T gen. nov., sp. nov.</title>
        <authorList>
            <person name="Khan H."/>
            <person name="Chung E.J."/>
            <person name="Chung Y.R."/>
        </authorList>
    </citation>
    <scope>NUCLEOTIDE SEQUENCE [LARGE SCALE GENOMIC DNA]</scope>
    <source>
        <strain evidence="10 11">YC6258</strain>
    </source>
</reference>
<dbReference type="CDD" id="cd00462">
    <property type="entry name" value="PTH"/>
    <property type="match status" value="1"/>
</dbReference>
<dbReference type="HOGENOM" id="CLU_062456_3_1_6"/>
<feature type="active site" description="Proton acceptor" evidence="7">
    <location>
        <position position="23"/>
    </location>
</feature>
<dbReference type="Pfam" id="PF01195">
    <property type="entry name" value="Pept_tRNA_hydro"/>
    <property type="match status" value="1"/>
</dbReference>
<comment type="function">
    <text evidence="7">Catalyzes the release of premature peptidyl moieties from peptidyl-tRNA molecules trapped in stalled 50S ribosomal subunits, and thus maintains levels of free tRNAs and 50S ribosomes.</text>
</comment>
<accession>A0A0C5VST9</accession>
<feature type="binding site" evidence="7">
    <location>
        <position position="69"/>
    </location>
    <ligand>
        <name>tRNA</name>
        <dbReference type="ChEBI" id="CHEBI:17843"/>
    </ligand>
</feature>
<evidence type="ECO:0000256" key="8">
    <source>
        <dbReference type="RuleBase" id="RU000673"/>
    </source>
</evidence>
<dbReference type="GO" id="GO:0006515">
    <property type="term" value="P:protein quality control for misfolded or incompletely synthesized proteins"/>
    <property type="evidence" value="ECO:0007669"/>
    <property type="project" value="UniProtKB-UniRule"/>
</dbReference>
<dbReference type="InterPro" id="IPR018171">
    <property type="entry name" value="Pept_tRNA_hydro_CS"/>
</dbReference>
<dbReference type="OrthoDB" id="9800507at2"/>
<dbReference type="InterPro" id="IPR001328">
    <property type="entry name" value="Pept_tRNA_hydro"/>
</dbReference>
<keyword evidence="3 7" id="KW-0378">Hydrolase</keyword>
<feature type="binding site" evidence="7">
    <location>
        <position position="117"/>
    </location>
    <ligand>
        <name>tRNA</name>
        <dbReference type="ChEBI" id="CHEBI:17843"/>
    </ligand>
</feature>
<proteinExistence type="inferred from homology"/>
<feature type="binding site" evidence="7">
    <location>
        <position position="18"/>
    </location>
    <ligand>
        <name>tRNA</name>
        <dbReference type="ChEBI" id="CHEBI:17843"/>
    </ligand>
</feature>
<dbReference type="EMBL" id="CP007142">
    <property type="protein sequence ID" value="AJQ96413.1"/>
    <property type="molecule type" value="Genomic_DNA"/>
</dbReference>
<feature type="site" description="Discriminates between blocked and unblocked aminoacyl-tRNA" evidence="7">
    <location>
        <position position="13"/>
    </location>
</feature>
<dbReference type="SUPFAM" id="SSF53178">
    <property type="entry name" value="Peptidyl-tRNA hydrolase-like"/>
    <property type="match status" value="1"/>
</dbReference>
<evidence type="ECO:0000256" key="1">
    <source>
        <dbReference type="ARBA" id="ARBA00013260"/>
    </source>
</evidence>
<protein>
    <recommendedName>
        <fullName evidence="6 7">Peptidyl-tRNA hydrolase</fullName>
        <shortName evidence="7">Pth</shortName>
        <ecNumber evidence="1 7">3.1.1.29</ecNumber>
    </recommendedName>
</protein>
<dbReference type="STRING" id="1445510.YC6258_04381"/>
<dbReference type="Proteomes" id="UP000032266">
    <property type="component" value="Chromosome"/>
</dbReference>
<dbReference type="HAMAP" id="MF_00083">
    <property type="entry name" value="Pept_tRNA_hydro_bact"/>
    <property type="match status" value="1"/>
</dbReference>
<evidence type="ECO:0000256" key="4">
    <source>
        <dbReference type="ARBA" id="ARBA00022884"/>
    </source>
</evidence>
<gene>
    <name evidence="7" type="primary">pth</name>
    <name evidence="10" type="ORF">YC6258_04381</name>
</gene>